<comment type="caution">
    <text evidence="6">The sequence shown here is derived from an EMBL/GenBank/DDBJ whole genome shotgun (WGS) entry which is preliminary data.</text>
</comment>
<organism evidence="6 7">
    <name type="scientific">Paenibacillus spiritus</name>
    <dbReference type="NCBI Taxonomy" id="2496557"/>
    <lineage>
        <taxon>Bacteria</taxon>
        <taxon>Bacillati</taxon>
        <taxon>Bacillota</taxon>
        <taxon>Bacilli</taxon>
        <taxon>Bacillales</taxon>
        <taxon>Paenibacillaceae</taxon>
        <taxon>Paenibacillus</taxon>
    </lineage>
</organism>
<dbReference type="SUPFAM" id="SSF52540">
    <property type="entry name" value="P-loop containing nucleoside triphosphate hydrolases"/>
    <property type="match status" value="2"/>
</dbReference>
<evidence type="ECO:0000259" key="5">
    <source>
        <dbReference type="Pfam" id="PF13476"/>
    </source>
</evidence>
<dbReference type="AlphaFoldDB" id="A0A5J5G8Q4"/>
<dbReference type="PANTHER" id="PTHR32114:SF2">
    <property type="entry name" value="ABC TRANSPORTER ABCH.3"/>
    <property type="match status" value="1"/>
</dbReference>
<gene>
    <name evidence="6" type="ORF">F4V43_10915</name>
</gene>
<evidence type="ECO:0000313" key="6">
    <source>
        <dbReference type="EMBL" id="KAA9003924.1"/>
    </source>
</evidence>
<evidence type="ECO:0000256" key="4">
    <source>
        <dbReference type="SAM" id="Coils"/>
    </source>
</evidence>
<name>A0A5J5G8Q4_9BACL</name>
<dbReference type="GO" id="GO:0016887">
    <property type="term" value="F:ATP hydrolysis activity"/>
    <property type="evidence" value="ECO:0007669"/>
    <property type="project" value="InterPro"/>
</dbReference>
<dbReference type="Gene3D" id="3.40.50.300">
    <property type="entry name" value="P-loop containing nucleotide triphosphate hydrolases"/>
    <property type="match status" value="2"/>
</dbReference>
<feature type="coiled-coil region" evidence="4">
    <location>
        <begin position="446"/>
        <end position="480"/>
    </location>
</feature>
<proteinExistence type="inferred from homology"/>
<feature type="domain" description="Rad50/SbcC-type AAA" evidence="5">
    <location>
        <begin position="6"/>
        <end position="227"/>
    </location>
</feature>
<dbReference type="RefSeq" id="WP_150458279.1">
    <property type="nucleotide sequence ID" value="NZ_VYKK01000015.1"/>
</dbReference>
<dbReference type="Proteomes" id="UP000367750">
    <property type="component" value="Unassembled WGS sequence"/>
</dbReference>
<comment type="subunit">
    <text evidence="2">Heterodimer of SbcC and SbcD.</text>
</comment>
<accession>A0A5J5G8Q4</accession>
<dbReference type="GO" id="GO:0006302">
    <property type="term" value="P:double-strand break repair"/>
    <property type="evidence" value="ECO:0007669"/>
    <property type="project" value="InterPro"/>
</dbReference>
<evidence type="ECO:0000313" key="7">
    <source>
        <dbReference type="Proteomes" id="UP000367750"/>
    </source>
</evidence>
<comment type="similarity">
    <text evidence="1">Belongs to the SMC family. SbcC subfamily.</text>
</comment>
<dbReference type="InterPro" id="IPR027417">
    <property type="entry name" value="P-loop_NTPase"/>
</dbReference>
<dbReference type="OrthoDB" id="7029750at2"/>
<keyword evidence="7" id="KW-1185">Reference proteome</keyword>
<keyword evidence="4" id="KW-0175">Coiled coil</keyword>
<dbReference type="PANTHER" id="PTHR32114">
    <property type="entry name" value="ABC TRANSPORTER ABCH.3"/>
    <property type="match status" value="1"/>
</dbReference>
<dbReference type="EMBL" id="VYKK01000015">
    <property type="protein sequence ID" value="KAA9003924.1"/>
    <property type="molecule type" value="Genomic_DNA"/>
</dbReference>
<dbReference type="Pfam" id="PF13476">
    <property type="entry name" value="AAA_23"/>
    <property type="match status" value="1"/>
</dbReference>
<protein>
    <recommendedName>
        <fullName evidence="3">Nuclease SbcCD subunit C</fullName>
    </recommendedName>
</protein>
<sequence>MRIAFLEIESFRGYGEKYSFSFPDSNVILLYGQNGNGKTSFFDAIEWCLTGSISRYEIASDERRRTKFIGNKFSNNIPQVNLVLSVNNHKIHIFRYGRSFGKLTDYGQENTRLKVVINDSKTFYDSEAEQLLSILLINEHWRSRINLQRGLSLTNILGQEQMDSLIRGIKDKDRYDNLSVLFGTQHFQNKYNNAFQEIKKIIVSKNEENQKALKIIEELLGQLKLELQKNDITIPDNISENLKESYIRQQKKIKNLDISNQSIPEVQFIKSNLAKDQTYVNNYLTTHENTWNKTINAIYAFERWEKQQPRLIKLLELQSIVRKIEFEQRKEKEITWLTENSVRFFETENKLMALNTSLEAKKRESKKLEFSISILSESQQQTLAKNTVLQSSININEESFNSEDLVSQLQTLDISYELSFQIQMILDKLRTSLLKQRDLEQRSIDYSKELKENENLLKQIQDLDNNYHQLLISIQNYAKNNPDVSTCPACGTNNISSNHLLAHTLNQQNTSHPDLNRLSTIVEDSKLSYAKIEKEIIEIKNDYTIYLLEFKRIIDELTKLIDSVHQSLLFTNKECELLQKEIDFLREFNSDFIEKSKNLKFEIEETNISNLKELLNDSLSRIVINKANLAQTQNNLLRSCELDNTNEIDIIVSNVKKNQEVLFDSFRDIFEINSIDDIDDSLSISFNTKIEELKLEKKKIDNWKTANDELSISIKQMEAFEHSKSLKTQIDINEKKQLNLINNRTKLKKDLEVIEAAIKATPITIDKLNENVMDELFDDISKIYQRISPHPLFTNFKYDKNKNFKANRLLYNVSENDGNFANPSFIFSSAQVNGSALSIFLAMAMKQEWTPLSLIAMDDPIQSMDDLNTSFLVDFIRELTKHSTAKQFIISTHDINFYRLMLKKFRYQNLSTLEFEGLTKAGPILTMNSGKFIRTHSSQSLSKGKLELNKLFEDILKDDEEDIIHK</sequence>
<dbReference type="InterPro" id="IPR038729">
    <property type="entry name" value="Rad50/SbcC_AAA"/>
</dbReference>
<reference evidence="6 7" key="1">
    <citation type="submission" date="2019-09" db="EMBL/GenBank/DDBJ databases">
        <title>Bacillus ochoae sp. nov., Paenibacillus whitsoniae sp. nov., Paenibacillus spiritus sp. nov. Isolated from the Mars Exploration Rover during spacecraft assembly.</title>
        <authorList>
            <person name="Seuylemezian A."/>
            <person name="Vaishampayan P."/>
        </authorList>
    </citation>
    <scope>NUCLEOTIDE SEQUENCE [LARGE SCALE GENOMIC DNA]</scope>
    <source>
        <strain evidence="6 7">MER_111</strain>
    </source>
</reference>
<evidence type="ECO:0000256" key="2">
    <source>
        <dbReference type="ARBA" id="ARBA00011322"/>
    </source>
</evidence>
<evidence type="ECO:0000256" key="1">
    <source>
        <dbReference type="ARBA" id="ARBA00006930"/>
    </source>
</evidence>
<evidence type="ECO:0000256" key="3">
    <source>
        <dbReference type="ARBA" id="ARBA00013368"/>
    </source>
</evidence>